<reference evidence="8 9" key="1">
    <citation type="submission" date="2016-11" db="EMBL/GenBank/DDBJ databases">
        <authorList>
            <person name="Jaros S."/>
            <person name="Januszkiewicz K."/>
            <person name="Wedrychowicz H."/>
        </authorList>
    </citation>
    <scope>NUCLEOTIDE SEQUENCE [LARGE SCALE GENOMIC DNA]</scope>
    <source>
        <strain evidence="8 9">CGMCC 4.2025</strain>
    </source>
</reference>
<dbReference type="EMBL" id="FRBI01000023">
    <property type="protein sequence ID" value="SHN16737.1"/>
    <property type="molecule type" value="Genomic_DNA"/>
</dbReference>
<proteinExistence type="inferred from homology"/>
<keyword evidence="4 7" id="KW-0812">Transmembrane</keyword>
<evidence type="ECO:0000256" key="6">
    <source>
        <dbReference type="ARBA" id="ARBA00023136"/>
    </source>
</evidence>
<name>A0A1M7PI33_9ACTN</name>
<evidence type="ECO:0000313" key="8">
    <source>
        <dbReference type="EMBL" id="SHN16737.1"/>
    </source>
</evidence>
<dbReference type="AlphaFoldDB" id="A0A1M7PI33"/>
<protein>
    <recommendedName>
        <fullName evidence="10">GlsB/YeaQ/YmgE family stress response membrane protein</fullName>
    </recommendedName>
</protein>
<gene>
    <name evidence="8" type="ORF">SAMN05216499_123115</name>
</gene>
<dbReference type="PANTHER" id="PTHR33884:SF3">
    <property type="entry name" value="UPF0410 PROTEIN YMGE"/>
    <property type="match status" value="1"/>
</dbReference>
<dbReference type="Proteomes" id="UP000184111">
    <property type="component" value="Unassembled WGS sequence"/>
</dbReference>
<evidence type="ECO:0008006" key="10">
    <source>
        <dbReference type="Google" id="ProtNLM"/>
    </source>
</evidence>
<dbReference type="RefSeq" id="WP_073501713.1">
    <property type="nucleotide sequence ID" value="NZ_FRBI01000023.1"/>
</dbReference>
<feature type="transmembrane region" description="Helical" evidence="7">
    <location>
        <begin position="64"/>
        <end position="82"/>
    </location>
</feature>
<evidence type="ECO:0000256" key="4">
    <source>
        <dbReference type="ARBA" id="ARBA00022692"/>
    </source>
</evidence>
<keyword evidence="3" id="KW-1003">Cell membrane</keyword>
<evidence type="ECO:0000256" key="5">
    <source>
        <dbReference type="ARBA" id="ARBA00022989"/>
    </source>
</evidence>
<keyword evidence="9" id="KW-1185">Reference proteome</keyword>
<evidence type="ECO:0000256" key="2">
    <source>
        <dbReference type="ARBA" id="ARBA00011006"/>
    </source>
</evidence>
<dbReference type="PANTHER" id="PTHR33884">
    <property type="entry name" value="UPF0410 PROTEIN YMGE"/>
    <property type="match status" value="1"/>
</dbReference>
<dbReference type="InterPro" id="IPR007341">
    <property type="entry name" value="Transgly_assoc"/>
</dbReference>
<evidence type="ECO:0000256" key="1">
    <source>
        <dbReference type="ARBA" id="ARBA00004651"/>
    </source>
</evidence>
<evidence type="ECO:0000313" key="9">
    <source>
        <dbReference type="Proteomes" id="UP000184111"/>
    </source>
</evidence>
<evidence type="ECO:0000256" key="7">
    <source>
        <dbReference type="SAM" id="Phobius"/>
    </source>
</evidence>
<keyword evidence="6 7" id="KW-0472">Membrane</keyword>
<dbReference type="OrthoDB" id="3483802at2"/>
<sequence>MSFLWAIVAGLIIGLLAKLVLPGRQPIPLWLTILLGVIGGLVGNGVASAFGVADTNGVDWVRHALQIGVAAVLIALVTPAYGRRRV</sequence>
<evidence type="ECO:0000256" key="3">
    <source>
        <dbReference type="ARBA" id="ARBA00022475"/>
    </source>
</evidence>
<dbReference type="GO" id="GO:0005886">
    <property type="term" value="C:plasma membrane"/>
    <property type="evidence" value="ECO:0007669"/>
    <property type="project" value="UniProtKB-SubCell"/>
</dbReference>
<comment type="similarity">
    <text evidence="2">Belongs to the UPF0410 family.</text>
</comment>
<feature type="transmembrane region" description="Helical" evidence="7">
    <location>
        <begin position="27"/>
        <end position="52"/>
    </location>
</feature>
<comment type="subcellular location">
    <subcellularLocation>
        <location evidence="1">Cell membrane</location>
        <topology evidence="1">Multi-pass membrane protein</topology>
    </subcellularLocation>
</comment>
<dbReference type="STRING" id="310782.SAMN05216499_123115"/>
<keyword evidence="5 7" id="KW-1133">Transmembrane helix</keyword>
<accession>A0A1M7PI33</accession>
<organism evidence="8 9">
    <name type="scientific">Actinacidiphila paucisporea</name>
    <dbReference type="NCBI Taxonomy" id="310782"/>
    <lineage>
        <taxon>Bacteria</taxon>
        <taxon>Bacillati</taxon>
        <taxon>Actinomycetota</taxon>
        <taxon>Actinomycetes</taxon>
        <taxon>Kitasatosporales</taxon>
        <taxon>Streptomycetaceae</taxon>
        <taxon>Actinacidiphila</taxon>
    </lineage>
</organism>